<evidence type="ECO:0000313" key="1">
    <source>
        <dbReference type="Ensembl" id="ENSMNEP00000001961.1"/>
    </source>
</evidence>
<dbReference type="Ensembl" id="ENSMNET00000009700.1">
    <property type="protein sequence ID" value="ENSMNEP00000001961.1"/>
    <property type="gene ID" value="ENSMNEG00000008906.1"/>
</dbReference>
<sequence length="62" mass="6711">MTLTSSVQQISWKQRSKAVLISSVPSMPFLASPSAWHCPPGHLASWGTLAFGTRPNRSFNGP</sequence>
<reference evidence="1" key="2">
    <citation type="submission" date="2025-09" db="UniProtKB">
        <authorList>
            <consortium name="Ensembl"/>
        </authorList>
    </citation>
    <scope>IDENTIFICATION</scope>
</reference>
<reference evidence="1" key="1">
    <citation type="submission" date="2025-08" db="UniProtKB">
        <authorList>
            <consortium name="Ensembl"/>
        </authorList>
    </citation>
    <scope>IDENTIFICATION</scope>
</reference>
<dbReference type="AlphaFoldDB" id="A0A2K6AS44"/>
<evidence type="ECO:0000313" key="2">
    <source>
        <dbReference type="Proteomes" id="UP000233120"/>
    </source>
</evidence>
<name>A0A2K6AS44_MACNE</name>
<protein>
    <submittedName>
        <fullName evidence="1">Uncharacterized protein</fullName>
    </submittedName>
</protein>
<organism evidence="1 2">
    <name type="scientific">Macaca nemestrina</name>
    <name type="common">Pig-tailed macaque</name>
    <dbReference type="NCBI Taxonomy" id="9545"/>
    <lineage>
        <taxon>Eukaryota</taxon>
        <taxon>Metazoa</taxon>
        <taxon>Chordata</taxon>
        <taxon>Craniata</taxon>
        <taxon>Vertebrata</taxon>
        <taxon>Euteleostomi</taxon>
        <taxon>Mammalia</taxon>
        <taxon>Eutheria</taxon>
        <taxon>Euarchontoglires</taxon>
        <taxon>Primates</taxon>
        <taxon>Haplorrhini</taxon>
        <taxon>Catarrhini</taxon>
        <taxon>Cercopithecidae</taxon>
        <taxon>Cercopithecinae</taxon>
        <taxon>Macaca</taxon>
    </lineage>
</organism>
<keyword evidence="2" id="KW-1185">Reference proteome</keyword>
<proteinExistence type="predicted"/>
<dbReference type="Bgee" id="ENSMNEG00000008906">
    <property type="expression patterns" value="Expressed in heart and 12 other cell types or tissues"/>
</dbReference>
<accession>A0A2K6AS44</accession>
<dbReference type="Proteomes" id="UP000233120">
    <property type="component" value="Unassembled WGS sequence"/>
</dbReference>